<keyword evidence="2" id="KW-0472">Membrane</keyword>
<keyword evidence="2" id="KW-1133">Transmembrane helix</keyword>
<dbReference type="PANTHER" id="PTHR40465:SF1">
    <property type="entry name" value="DUF6534 DOMAIN-CONTAINING PROTEIN"/>
    <property type="match status" value="1"/>
</dbReference>
<reference evidence="4" key="1">
    <citation type="submission" date="2020-05" db="EMBL/GenBank/DDBJ databases">
        <title>Mycena genomes resolve the evolution of fungal bioluminescence.</title>
        <authorList>
            <person name="Tsai I.J."/>
        </authorList>
    </citation>
    <scope>NUCLEOTIDE SEQUENCE</scope>
    <source>
        <strain evidence="4">160909Yilan</strain>
    </source>
</reference>
<feature type="transmembrane region" description="Helical" evidence="2">
    <location>
        <begin position="89"/>
        <end position="109"/>
    </location>
</feature>
<dbReference type="PANTHER" id="PTHR40465">
    <property type="entry name" value="CHROMOSOME 1, WHOLE GENOME SHOTGUN SEQUENCE"/>
    <property type="match status" value="1"/>
</dbReference>
<dbReference type="EMBL" id="JACAZH010000024">
    <property type="protein sequence ID" value="KAF7342889.1"/>
    <property type="molecule type" value="Genomic_DNA"/>
</dbReference>
<feature type="transmembrane region" description="Helical" evidence="2">
    <location>
        <begin position="188"/>
        <end position="208"/>
    </location>
</feature>
<feature type="transmembrane region" description="Helical" evidence="2">
    <location>
        <begin position="115"/>
        <end position="135"/>
    </location>
</feature>
<evidence type="ECO:0000256" key="2">
    <source>
        <dbReference type="SAM" id="Phobius"/>
    </source>
</evidence>
<keyword evidence="5" id="KW-1185">Reference proteome</keyword>
<feature type="transmembrane region" description="Helical" evidence="2">
    <location>
        <begin position="51"/>
        <end position="77"/>
    </location>
</feature>
<accession>A0A8H6XM28</accession>
<organism evidence="4 5">
    <name type="scientific">Mycena sanguinolenta</name>
    <dbReference type="NCBI Taxonomy" id="230812"/>
    <lineage>
        <taxon>Eukaryota</taxon>
        <taxon>Fungi</taxon>
        <taxon>Dikarya</taxon>
        <taxon>Basidiomycota</taxon>
        <taxon>Agaricomycotina</taxon>
        <taxon>Agaricomycetes</taxon>
        <taxon>Agaricomycetidae</taxon>
        <taxon>Agaricales</taxon>
        <taxon>Marasmiineae</taxon>
        <taxon>Mycenaceae</taxon>
        <taxon>Mycena</taxon>
    </lineage>
</organism>
<dbReference type="AlphaFoldDB" id="A0A8H6XM28"/>
<evidence type="ECO:0000313" key="4">
    <source>
        <dbReference type="EMBL" id="KAF7342889.1"/>
    </source>
</evidence>
<feature type="domain" description="DUF6534" evidence="3">
    <location>
        <begin position="193"/>
        <end position="316"/>
    </location>
</feature>
<protein>
    <recommendedName>
        <fullName evidence="3">DUF6534 domain-containing protein</fullName>
    </recommendedName>
</protein>
<dbReference type="Proteomes" id="UP000623467">
    <property type="component" value="Unassembled WGS sequence"/>
</dbReference>
<evidence type="ECO:0000313" key="5">
    <source>
        <dbReference type="Proteomes" id="UP000623467"/>
    </source>
</evidence>
<name>A0A8H6XM28_9AGAR</name>
<dbReference type="Pfam" id="PF20152">
    <property type="entry name" value="DUF6534"/>
    <property type="match status" value="1"/>
</dbReference>
<sequence length="385" mass="43054">MNPFIKMFLFDSLPPSYNVCPSSVWPYSKRSTLVRINGDLFLLAAYTSTPAMAPLLIGTLLNMILFGVLVTQHLTYFQAFRKDRLWMRVLVWGVFTVETANTGFAMYMIFQPLILNYGVFPLCVLVVAFPIQLFFLWRIRALTGNNFLPAIILLFALVSLGGGIWTTVMVPIVAKFENIPRLYRSAEVWLIAAAVTDLCIAVSLALALRRKKTGFTSTDSVVDKIIRSALLHSLLCLLHKSPLRSFSDSPNGRVDVGSHRAFSVPHTDLTYRALFSILDVVCFLTFKGDTINFMWNIPLSKLYANCLLSTLNARRSLNRRMDGRSIDSSGRQANVVLTNTNIVGALGADSKMQDPTPSNDDTMLTDEESHHPFGGIRMTKIVERV</sequence>
<proteinExistence type="predicted"/>
<feature type="transmembrane region" description="Helical" evidence="2">
    <location>
        <begin position="147"/>
        <end position="168"/>
    </location>
</feature>
<evidence type="ECO:0000259" key="3">
    <source>
        <dbReference type="Pfam" id="PF20152"/>
    </source>
</evidence>
<dbReference type="OrthoDB" id="3265526at2759"/>
<feature type="compositionally biased region" description="Polar residues" evidence="1">
    <location>
        <begin position="353"/>
        <end position="362"/>
    </location>
</feature>
<evidence type="ECO:0000256" key="1">
    <source>
        <dbReference type="SAM" id="MobiDB-lite"/>
    </source>
</evidence>
<feature type="region of interest" description="Disordered" evidence="1">
    <location>
        <begin position="347"/>
        <end position="369"/>
    </location>
</feature>
<dbReference type="InterPro" id="IPR045339">
    <property type="entry name" value="DUF6534"/>
</dbReference>
<comment type="caution">
    <text evidence="4">The sequence shown here is derived from an EMBL/GenBank/DDBJ whole genome shotgun (WGS) entry which is preliminary data.</text>
</comment>
<keyword evidence="2" id="KW-0812">Transmembrane</keyword>
<gene>
    <name evidence="4" type="ORF">MSAN_02005300</name>
</gene>